<accession>A0AAD7X4P7</accession>
<dbReference type="AlphaFoldDB" id="A0AAD7X4P7"/>
<comment type="caution">
    <text evidence="8">The sequence shown here is derived from an EMBL/GenBank/DDBJ whole genome shotgun (WGS) entry which is preliminary data.</text>
</comment>
<feature type="region of interest" description="Disordered" evidence="7">
    <location>
        <begin position="71"/>
        <end position="98"/>
    </location>
</feature>
<evidence type="ECO:0000313" key="8">
    <source>
        <dbReference type="EMBL" id="KAJ8455800.1"/>
    </source>
</evidence>
<evidence type="ECO:0000256" key="2">
    <source>
        <dbReference type="ARBA" id="ARBA00010446"/>
    </source>
</evidence>
<keyword evidence="5 6" id="KW-1015">Disulfide bond</keyword>
<feature type="compositionally biased region" description="Polar residues" evidence="7">
    <location>
        <begin position="85"/>
        <end position="97"/>
    </location>
</feature>
<name>A0AAD7X4P7_9APHY</name>
<evidence type="ECO:0000256" key="3">
    <source>
        <dbReference type="ARBA" id="ARBA00022512"/>
    </source>
</evidence>
<keyword evidence="6" id="KW-0732">Signal</keyword>
<evidence type="ECO:0000256" key="7">
    <source>
        <dbReference type="SAM" id="MobiDB-lite"/>
    </source>
</evidence>
<sequence>MVLHFRFPAPDVSQGLLEAREHEYSSIEPSSPSIIKSSEYQTLLFKAETSEHLAGGAARLGVNGVTASFHAPQLSDPLPTPPHQPTFSTRLSTNQPSALAFPPTTPTTAKMMFTRFTSFVSVASLAVLAAATPAQKRWDTPTPTVTITVTATPPAATPPASSCSTGPIQCCNSVSQATDPVTSTLLGLLGVVVEGIDAIIGVQCSPISVVGIGNNQCSSNAVCCQNNNVGGLLSIGCLPVIL</sequence>
<dbReference type="InterPro" id="IPR001338">
    <property type="entry name" value="Class_I_Hydrophobin"/>
</dbReference>
<evidence type="ECO:0000313" key="9">
    <source>
        <dbReference type="Proteomes" id="UP001215151"/>
    </source>
</evidence>
<evidence type="ECO:0000256" key="4">
    <source>
        <dbReference type="ARBA" id="ARBA00022525"/>
    </source>
</evidence>
<dbReference type="CDD" id="cd23507">
    <property type="entry name" value="hydrophobin_I"/>
    <property type="match status" value="1"/>
</dbReference>
<keyword evidence="9" id="KW-1185">Reference proteome</keyword>
<organism evidence="8 9">
    <name type="scientific">Trametes cubensis</name>
    <dbReference type="NCBI Taxonomy" id="1111947"/>
    <lineage>
        <taxon>Eukaryota</taxon>
        <taxon>Fungi</taxon>
        <taxon>Dikarya</taxon>
        <taxon>Basidiomycota</taxon>
        <taxon>Agaricomycotina</taxon>
        <taxon>Agaricomycetes</taxon>
        <taxon>Polyporales</taxon>
        <taxon>Polyporaceae</taxon>
        <taxon>Trametes</taxon>
    </lineage>
</organism>
<keyword evidence="4 6" id="KW-0964">Secreted</keyword>
<reference evidence="8" key="1">
    <citation type="submission" date="2022-11" db="EMBL/GenBank/DDBJ databases">
        <title>Genome Sequence of Cubamyces cubensis.</title>
        <authorList>
            <person name="Buettner E."/>
        </authorList>
    </citation>
    <scope>NUCLEOTIDE SEQUENCE</scope>
    <source>
        <strain evidence="8">MPL-01</strain>
    </source>
</reference>
<comment type="subcellular location">
    <subcellularLocation>
        <location evidence="1 6">Secreted</location>
        <location evidence="1 6">Cell wall</location>
    </subcellularLocation>
</comment>
<dbReference type="GO" id="GO:0005199">
    <property type="term" value="F:structural constituent of cell wall"/>
    <property type="evidence" value="ECO:0007669"/>
    <property type="project" value="InterPro"/>
</dbReference>
<dbReference type="Proteomes" id="UP001215151">
    <property type="component" value="Unassembled WGS sequence"/>
</dbReference>
<dbReference type="SMART" id="SM00075">
    <property type="entry name" value="HYDRO"/>
    <property type="match status" value="1"/>
</dbReference>
<evidence type="ECO:0000256" key="6">
    <source>
        <dbReference type="RuleBase" id="RU365009"/>
    </source>
</evidence>
<keyword evidence="3 6" id="KW-0134">Cell wall</keyword>
<dbReference type="EMBL" id="JAPEVG010000736">
    <property type="protein sequence ID" value="KAJ8455800.1"/>
    <property type="molecule type" value="Genomic_DNA"/>
</dbReference>
<comment type="similarity">
    <text evidence="2 6">Belongs to the fungal hydrophobin family.</text>
</comment>
<dbReference type="GO" id="GO:0009277">
    <property type="term" value="C:fungal-type cell wall"/>
    <property type="evidence" value="ECO:0007669"/>
    <property type="project" value="InterPro"/>
</dbReference>
<evidence type="ECO:0000256" key="1">
    <source>
        <dbReference type="ARBA" id="ARBA00004191"/>
    </source>
</evidence>
<dbReference type="Pfam" id="PF01185">
    <property type="entry name" value="Hydrophobin"/>
    <property type="match status" value="1"/>
</dbReference>
<gene>
    <name evidence="8" type="ORF">ONZ51_g12330</name>
</gene>
<protein>
    <recommendedName>
        <fullName evidence="6">Hydrophobin</fullName>
    </recommendedName>
</protein>
<evidence type="ECO:0000256" key="5">
    <source>
        <dbReference type="ARBA" id="ARBA00023157"/>
    </source>
</evidence>
<proteinExistence type="inferred from homology"/>